<dbReference type="Proteomes" id="UP000824782">
    <property type="component" value="Unassembled WGS sequence"/>
</dbReference>
<gene>
    <name evidence="1" type="ORF">GDO81_002196</name>
</gene>
<accession>A0AAV7DJU9</accession>
<organism evidence="1 2">
    <name type="scientific">Engystomops pustulosus</name>
    <name type="common">Tungara frog</name>
    <name type="synonym">Physalaemus pustulosus</name>
    <dbReference type="NCBI Taxonomy" id="76066"/>
    <lineage>
        <taxon>Eukaryota</taxon>
        <taxon>Metazoa</taxon>
        <taxon>Chordata</taxon>
        <taxon>Craniata</taxon>
        <taxon>Vertebrata</taxon>
        <taxon>Euteleostomi</taxon>
        <taxon>Amphibia</taxon>
        <taxon>Batrachia</taxon>
        <taxon>Anura</taxon>
        <taxon>Neobatrachia</taxon>
        <taxon>Hyloidea</taxon>
        <taxon>Leptodactylidae</taxon>
        <taxon>Leiuperinae</taxon>
        <taxon>Engystomops</taxon>
    </lineage>
</organism>
<reference evidence="1" key="1">
    <citation type="thesis" date="2020" institute="ProQuest LLC" country="789 East Eisenhower Parkway, Ann Arbor, MI, USA">
        <title>Comparative Genomics and Chromosome Evolution.</title>
        <authorList>
            <person name="Mudd A.B."/>
        </authorList>
    </citation>
    <scope>NUCLEOTIDE SEQUENCE</scope>
    <source>
        <strain evidence="1">237g6f4</strain>
        <tissue evidence="1">Blood</tissue>
    </source>
</reference>
<dbReference type="EMBL" id="WNYA01000001">
    <property type="protein sequence ID" value="KAG8597209.1"/>
    <property type="molecule type" value="Genomic_DNA"/>
</dbReference>
<keyword evidence="2" id="KW-1185">Reference proteome</keyword>
<proteinExistence type="predicted"/>
<evidence type="ECO:0000313" key="1">
    <source>
        <dbReference type="EMBL" id="KAG8597209.1"/>
    </source>
</evidence>
<name>A0AAV7DJU9_ENGPU</name>
<sequence>MRKSFQYPPIDKNGYVSDPMSTMRFHSCCRSGSFEDSN</sequence>
<dbReference type="AlphaFoldDB" id="A0AAV7DJU9"/>
<protein>
    <submittedName>
        <fullName evidence="1">Uncharacterized protein</fullName>
    </submittedName>
</protein>
<evidence type="ECO:0000313" key="2">
    <source>
        <dbReference type="Proteomes" id="UP000824782"/>
    </source>
</evidence>
<comment type="caution">
    <text evidence="1">The sequence shown here is derived from an EMBL/GenBank/DDBJ whole genome shotgun (WGS) entry which is preliminary data.</text>
</comment>